<name>A0ABP9KKJ0_9ACTN</name>
<protein>
    <submittedName>
        <fullName evidence="8">Membrane protein</fullName>
    </submittedName>
</protein>
<feature type="transmembrane region" description="Helical" evidence="6">
    <location>
        <begin position="155"/>
        <end position="176"/>
    </location>
</feature>
<proteinExistence type="predicted"/>
<evidence type="ECO:0000256" key="6">
    <source>
        <dbReference type="SAM" id="Phobius"/>
    </source>
</evidence>
<feature type="domain" description="HTTM-like" evidence="7">
    <location>
        <begin position="6"/>
        <end position="287"/>
    </location>
</feature>
<dbReference type="SMART" id="SM00752">
    <property type="entry name" value="HTTM"/>
    <property type="match status" value="1"/>
</dbReference>
<dbReference type="PANTHER" id="PTHR39535">
    <property type="entry name" value="SPORULATION-DELAYING PROTEIN SDPB"/>
    <property type="match status" value="1"/>
</dbReference>
<gene>
    <name evidence="8" type="ORF">GCM10023336_37040</name>
</gene>
<organism evidence="8 9">
    <name type="scientific">Streptomyces similanensis</name>
    <dbReference type="NCBI Taxonomy" id="1274988"/>
    <lineage>
        <taxon>Bacteria</taxon>
        <taxon>Bacillati</taxon>
        <taxon>Actinomycetota</taxon>
        <taxon>Actinomycetes</taxon>
        <taxon>Kitasatosporales</taxon>
        <taxon>Streptomycetaceae</taxon>
        <taxon>Streptomyces</taxon>
    </lineage>
</organism>
<feature type="transmembrane region" description="Helical" evidence="6">
    <location>
        <begin position="114"/>
        <end position="134"/>
    </location>
</feature>
<dbReference type="Proteomes" id="UP001500124">
    <property type="component" value="Unassembled WGS sequence"/>
</dbReference>
<keyword evidence="9" id="KW-1185">Reference proteome</keyword>
<evidence type="ECO:0000256" key="4">
    <source>
        <dbReference type="ARBA" id="ARBA00023136"/>
    </source>
</evidence>
<accession>A0ABP9KKJ0</accession>
<keyword evidence="3 6" id="KW-1133">Transmembrane helix</keyword>
<dbReference type="PANTHER" id="PTHR39535:SF2">
    <property type="entry name" value="HTTM DOMAIN-CONTAINING PROTEIN"/>
    <property type="match status" value="1"/>
</dbReference>
<keyword evidence="4 6" id="KW-0472">Membrane</keyword>
<dbReference type="RefSeq" id="WP_345669333.1">
    <property type="nucleotide sequence ID" value="NZ_BAABKC010000049.1"/>
</dbReference>
<evidence type="ECO:0000259" key="7">
    <source>
        <dbReference type="SMART" id="SM00752"/>
    </source>
</evidence>
<reference evidence="9" key="1">
    <citation type="journal article" date="2019" name="Int. J. Syst. Evol. Microbiol.">
        <title>The Global Catalogue of Microorganisms (GCM) 10K type strain sequencing project: providing services to taxonomists for standard genome sequencing and annotation.</title>
        <authorList>
            <consortium name="The Broad Institute Genomics Platform"/>
            <consortium name="The Broad Institute Genome Sequencing Center for Infectious Disease"/>
            <person name="Wu L."/>
            <person name="Ma J."/>
        </authorList>
    </citation>
    <scope>NUCLEOTIDE SEQUENCE [LARGE SCALE GENOMIC DNA]</scope>
    <source>
        <strain evidence="9">JCM 18410</strain>
    </source>
</reference>
<sequence length="331" mass="35807">MPQLKIPSPWTTGYGLARTLLALGTLGTLAFSDSATLFREVATVGHYPLCKGVTGAGAWCLVPTQDYDTVRWLCCLVLLLVASGWRPALTAIPHAYIAFSVFTGIAIPDGGDQITWLLSLLIALVALGDTRRWHWQANTDRTAGDQTGTKPHRRYLALLGTSALVLARLQMSVLYFQACVAKLPHAEWADGTALYYWINNYAFGAADWLHPVLNAVVQNPLGVALMTWLPLVIELSLAAALLLPQKVRWILLPIGILFHLGIAIVMGLWSFALAMTAGLLLLLAPLGHDPDFTVLLRSRKNDTTAPAPARSKDLAPEGEDPEISSGRVTAA</sequence>
<evidence type="ECO:0000313" key="9">
    <source>
        <dbReference type="Proteomes" id="UP001500124"/>
    </source>
</evidence>
<comment type="caution">
    <text evidence="8">The sequence shown here is derived from an EMBL/GenBank/DDBJ whole genome shotgun (WGS) entry which is preliminary data.</text>
</comment>
<evidence type="ECO:0000256" key="3">
    <source>
        <dbReference type="ARBA" id="ARBA00022989"/>
    </source>
</evidence>
<evidence type="ECO:0000256" key="2">
    <source>
        <dbReference type="ARBA" id="ARBA00022692"/>
    </source>
</evidence>
<dbReference type="InterPro" id="IPR052964">
    <property type="entry name" value="Sporulation_signal_mat"/>
</dbReference>
<dbReference type="EMBL" id="BAABKC010000049">
    <property type="protein sequence ID" value="GAA5060357.1"/>
    <property type="molecule type" value="Genomic_DNA"/>
</dbReference>
<dbReference type="InterPro" id="IPR053934">
    <property type="entry name" value="HTTM_dom"/>
</dbReference>
<feature type="transmembrane region" description="Helical" evidence="6">
    <location>
        <begin position="250"/>
        <end position="283"/>
    </location>
</feature>
<evidence type="ECO:0000256" key="5">
    <source>
        <dbReference type="SAM" id="MobiDB-lite"/>
    </source>
</evidence>
<keyword evidence="2 6" id="KW-0812">Transmembrane</keyword>
<evidence type="ECO:0000313" key="8">
    <source>
        <dbReference type="EMBL" id="GAA5060357.1"/>
    </source>
</evidence>
<dbReference type="InterPro" id="IPR011020">
    <property type="entry name" value="HTTM-like"/>
</dbReference>
<comment type="subcellular location">
    <subcellularLocation>
        <location evidence="1">Endomembrane system</location>
        <topology evidence="1">Multi-pass membrane protein</topology>
    </subcellularLocation>
</comment>
<dbReference type="Pfam" id="PF05090">
    <property type="entry name" value="HTTM"/>
    <property type="match status" value="1"/>
</dbReference>
<dbReference type="NCBIfam" id="TIGR04033">
    <property type="entry name" value="export_SdpB"/>
    <property type="match status" value="1"/>
</dbReference>
<feature type="transmembrane region" description="Helical" evidence="6">
    <location>
        <begin position="221"/>
        <end position="243"/>
    </location>
</feature>
<feature type="region of interest" description="Disordered" evidence="5">
    <location>
        <begin position="301"/>
        <end position="331"/>
    </location>
</feature>
<evidence type="ECO:0000256" key="1">
    <source>
        <dbReference type="ARBA" id="ARBA00004127"/>
    </source>
</evidence>
<dbReference type="InterPro" id="IPR023894">
    <property type="entry name" value="Sporulation_SdpB"/>
</dbReference>